<dbReference type="GO" id="GO:0007166">
    <property type="term" value="P:cell surface receptor signaling pathway"/>
    <property type="evidence" value="ECO:0007669"/>
    <property type="project" value="InterPro"/>
</dbReference>
<dbReference type="Gene3D" id="3.30.200.20">
    <property type="entry name" value="Phosphorylase Kinase, domain 1"/>
    <property type="match status" value="1"/>
</dbReference>
<dbReference type="Pfam" id="PF19584">
    <property type="entry name" value="MCAfunc"/>
    <property type="match status" value="1"/>
</dbReference>
<dbReference type="AlphaFoldDB" id="A0AAQ3SXH6"/>
<evidence type="ECO:0000259" key="1">
    <source>
        <dbReference type="PROSITE" id="PS50011"/>
    </source>
</evidence>
<dbReference type="PANTHER" id="PTHR46604:SF3">
    <property type="entry name" value="PROTEIN MID1-COMPLEMENTING ACTIVITY 1"/>
    <property type="match status" value="1"/>
</dbReference>
<sequence>METASSIVKVIRAIMQAAQTASRNKKTCRELGESAQRIGDLLRVLQQQPGITMLQHPETSAALAQLRETLETARELVESCGRGGYLRGLCAGESRAARLQDVQSRISFFLQVFPIISHLDSTRLLVRVIGKAATSASSSPGFENLSLTELMNATNGFSVDNQIEQGPLATLYKGQLHGKDVILKRHSVSSSGQQLPPCMSRYELFKNEMSIIPKLQHNNIVKLKGFCAERSERILVYEYMENRSLEDLIFGMLI</sequence>
<name>A0AAQ3SXH6_PASNO</name>
<evidence type="ECO:0000313" key="2">
    <source>
        <dbReference type="EMBL" id="WVZ62669.1"/>
    </source>
</evidence>
<dbReference type="GO" id="GO:0005524">
    <property type="term" value="F:ATP binding"/>
    <property type="evidence" value="ECO:0007669"/>
    <property type="project" value="InterPro"/>
</dbReference>
<keyword evidence="3" id="KW-1185">Reference proteome</keyword>
<dbReference type="PROSITE" id="PS50011">
    <property type="entry name" value="PROTEIN_KINASE_DOM"/>
    <property type="match status" value="1"/>
</dbReference>
<gene>
    <name evidence="2" type="ORF">U9M48_012386</name>
</gene>
<dbReference type="Proteomes" id="UP001341281">
    <property type="component" value="Chromosome 03"/>
</dbReference>
<dbReference type="InterPro" id="IPR036537">
    <property type="entry name" value="Adaptor_Cbl_N_dom_sf"/>
</dbReference>
<protein>
    <recommendedName>
        <fullName evidence="1">Protein kinase domain-containing protein</fullName>
    </recommendedName>
</protein>
<dbReference type="InterPro" id="IPR059179">
    <property type="entry name" value="MLKL-like_MCAfunc"/>
</dbReference>
<organism evidence="2 3">
    <name type="scientific">Paspalum notatum var. saurae</name>
    <dbReference type="NCBI Taxonomy" id="547442"/>
    <lineage>
        <taxon>Eukaryota</taxon>
        <taxon>Viridiplantae</taxon>
        <taxon>Streptophyta</taxon>
        <taxon>Embryophyta</taxon>
        <taxon>Tracheophyta</taxon>
        <taxon>Spermatophyta</taxon>
        <taxon>Magnoliopsida</taxon>
        <taxon>Liliopsida</taxon>
        <taxon>Poales</taxon>
        <taxon>Poaceae</taxon>
        <taxon>PACMAD clade</taxon>
        <taxon>Panicoideae</taxon>
        <taxon>Andropogonodae</taxon>
        <taxon>Paspaleae</taxon>
        <taxon>Paspalinae</taxon>
        <taxon>Paspalum</taxon>
    </lineage>
</organism>
<reference evidence="2 3" key="1">
    <citation type="submission" date="2024-02" db="EMBL/GenBank/DDBJ databases">
        <title>High-quality chromosome-scale genome assembly of Pensacola bahiagrass (Paspalum notatum Flugge var. saurae).</title>
        <authorList>
            <person name="Vega J.M."/>
            <person name="Podio M."/>
            <person name="Orjuela J."/>
            <person name="Siena L.A."/>
            <person name="Pessino S.C."/>
            <person name="Combes M.C."/>
            <person name="Mariac C."/>
            <person name="Albertini E."/>
            <person name="Pupilli F."/>
            <person name="Ortiz J.P.A."/>
            <person name="Leblanc O."/>
        </authorList>
    </citation>
    <scope>NUCLEOTIDE SEQUENCE [LARGE SCALE GENOMIC DNA]</scope>
    <source>
        <strain evidence="2">R1</strain>
        <tissue evidence="2">Leaf</tissue>
    </source>
</reference>
<dbReference type="Gene3D" id="1.20.930.20">
    <property type="entry name" value="Adaptor protein Cbl, N-terminal domain"/>
    <property type="match status" value="1"/>
</dbReference>
<dbReference type="GO" id="GO:0004672">
    <property type="term" value="F:protein kinase activity"/>
    <property type="evidence" value="ECO:0007669"/>
    <property type="project" value="InterPro"/>
</dbReference>
<feature type="domain" description="Protein kinase" evidence="1">
    <location>
        <begin position="157"/>
        <end position="254"/>
    </location>
</feature>
<dbReference type="Pfam" id="PF00069">
    <property type="entry name" value="Pkinase"/>
    <property type="match status" value="1"/>
</dbReference>
<dbReference type="EMBL" id="CP144747">
    <property type="protein sequence ID" value="WVZ62669.1"/>
    <property type="molecule type" value="Genomic_DNA"/>
</dbReference>
<dbReference type="PANTHER" id="PTHR46604">
    <property type="entry name" value="PROTEIN MID1-COMPLEMENTING ACTIVITY 1"/>
    <property type="match status" value="1"/>
</dbReference>
<evidence type="ECO:0000313" key="3">
    <source>
        <dbReference type="Proteomes" id="UP001341281"/>
    </source>
</evidence>
<dbReference type="InterPro" id="IPR011009">
    <property type="entry name" value="Kinase-like_dom_sf"/>
</dbReference>
<dbReference type="SUPFAM" id="SSF56112">
    <property type="entry name" value="Protein kinase-like (PK-like)"/>
    <property type="match status" value="1"/>
</dbReference>
<dbReference type="InterPro" id="IPR045766">
    <property type="entry name" value="MCAfunc"/>
</dbReference>
<dbReference type="InterPro" id="IPR000719">
    <property type="entry name" value="Prot_kinase_dom"/>
</dbReference>
<proteinExistence type="predicted"/>
<accession>A0AAQ3SXH6</accession>
<dbReference type="CDD" id="cd21037">
    <property type="entry name" value="MLKL_NTD"/>
    <property type="match status" value="1"/>
</dbReference>